<dbReference type="AlphaFoldDB" id="A0AAE3GT11"/>
<organism evidence="1 2">
    <name type="scientific">Limnofasciculus baicalensis BBK-W-15</name>
    <dbReference type="NCBI Taxonomy" id="2699891"/>
    <lineage>
        <taxon>Bacteria</taxon>
        <taxon>Bacillati</taxon>
        <taxon>Cyanobacteriota</taxon>
        <taxon>Cyanophyceae</taxon>
        <taxon>Coleofasciculales</taxon>
        <taxon>Coleofasciculaceae</taxon>
        <taxon>Limnofasciculus</taxon>
        <taxon>Limnofasciculus baicalensis</taxon>
    </lineage>
</organism>
<accession>A0AAE3GT11</accession>
<name>A0AAE3GT11_9CYAN</name>
<comment type="caution">
    <text evidence="1">The sequence shown here is derived from an EMBL/GenBank/DDBJ whole genome shotgun (WGS) entry which is preliminary data.</text>
</comment>
<reference evidence="1" key="1">
    <citation type="submission" date="2022-06" db="EMBL/GenBank/DDBJ databases">
        <title>New cyanobacteria of genus Symplocastrum in benthos of Lake Baikal.</title>
        <authorList>
            <person name="Sorokovikova E."/>
            <person name="Tikhonova I."/>
            <person name="Krasnopeev A."/>
            <person name="Evseev P."/>
            <person name="Gladkikh A."/>
            <person name="Belykh O."/>
        </authorList>
    </citation>
    <scope>NUCLEOTIDE SEQUENCE</scope>
    <source>
        <strain evidence="1">BBK-W-15</strain>
    </source>
</reference>
<evidence type="ECO:0000313" key="2">
    <source>
        <dbReference type="Proteomes" id="UP001204953"/>
    </source>
</evidence>
<evidence type="ECO:0000313" key="1">
    <source>
        <dbReference type="EMBL" id="MCP2730210.1"/>
    </source>
</evidence>
<protein>
    <submittedName>
        <fullName evidence="1">Uncharacterized protein</fullName>
    </submittedName>
</protein>
<dbReference type="EMBL" id="JAMZMM010000178">
    <property type="protein sequence ID" value="MCP2730210.1"/>
    <property type="molecule type" value="Genomic_DNA"/>
</dbReference>
<sequence>MKLFKNWIVVPTALVAILTSITLVSADPLPITPNFKPDPIVLTGISGGAKDSQGCGKIGEQPNHVIRLSNNFKYLRFSVEGEGDLTLLIESPSGSRSCVLYDSAAGGKIQSSGFWEIGTYLIYIGDRSGQKHNYTLSITQIR</sequence>
<dbReference type="SUPFAM" id="SSF89260">
    <property type="entry name" value="Collagen-binding domain"/>
    <property type="match status" value="1"/>
</dbReference>
<keyword evidence="2" id="KW-1185">Reference proteome</keyword>
<proteinExistence type="predicted"/>
<dbReference type="Proteomes" id="UP001204953">
    <property type="component" value="Unassembled WGS sequence"/>
</dbReference>
<gene>
    <name evidence="1" type="ORF">NJ959_17400</name>
</gene>
<dbReference type="RefSeq" id="WP_254012973.1">
    <property type="nucleotide sequence ID" value="NZ_JAMZMM010000178.1"/>
</dbReference>